<dbReference type="PIRSF" id="PIRSF001439">
    <property type="entry name" value="CryM"/>
    <property type="match status" value="1"/>
</dbReference>
<dbReference type="AlphaFoldDB" id="A0A830E9A6"/>
<sequence length="334" mass="35619">MSQRLRQAGTELYSKHDVDRHLELPAALNVAETTYVEGARGRVINPAKSTMHMGDDGGWPGRDAFSIGMPAYVDWLDVAGMKWAVATWDADTEPPISSQILLFDLQQGGFTAILEGMHITGVRTALQSVVGLRHLLAEPPESVGVFGAGFQARFQLQVIDELVAVDTFRLYDVADGRASDLAADLAPGMDADVDVVDSPQAAAAAEVVVTVTDSKTPVIEDSWLRPGGLVIALGSYRELTDETVLGADRIVVDHTEQCLQRGALSDLAGRGDVTAADLDVTIGEVLDGDDDASRTPGERVVFVPIGLGSLDVALAEHLRAEGMSEGAVRTFDFH</sequence>
<evidence type="ECO:0000313" key="1">
    <source>
        <dbReference type="EMBL" id="GGJ03710.1"/>
    </source>
</evidence>
<dbReference type="Gene3D" id="3.30.1780.10">
    <property type="entry name" value="ornithine cyclodeaminase, domain 1"/>
    <property type="match status" value="1"/>
</dbReference>
<name>A0A830E9A6_9EURY</name>
<dbReference type="GO" id="GO:0005737">
    <property type="term" value="C:cytoplasm"/>
    <property type="evidence" value="ECO:0007669"/>
    <property type="project" value="TreeGrafter"/>
</dbReference>
<dbReference type="PANTHER" id="PTHR13812:SF19">
    <property type="entry name" value="KETIMINE REDUCTASE MU-CRYSTALLIN"/>
    <property type="match status" value="1"/>
</dbReference>
<evidence type="ECO:0000313" key="2">
    <source>
        <dbReference type="Proteomes" id="UP000653099"/>
    </source>
</evidence>
<dbReference type="InterPro" id="IPR003462">
    <property type="entry name" value="ODC_Mu_crystall"/>
</dbReference>
<comment type="caution">
    <text evidence="1">The sequence shown here is derived from an EMBL/GenBank/DDBJ whole genome shotgun (WGS) entry which is preliminary data.</text>
</comment>
<dbReference type="Proteomes" id="UP000653099">
    <property type="component" value="Unassembled WGS sequence"/>
</dbReference>
<dbReference type="EMBL" id="BMOC01000005">
    <property type="protein sequence ID" value="GGJ03710.1"/>
    <property type="molecule type" value="Genomic_DNA"/>
</dbReference>
<organism evidence="1 2">
    <name type="scientific">Halobellus salinus</name>
    <dbReference type="NCBI Taxonomy" id="931585"/>
    <lineage>
        <taxon>Archaea</taxon>
        <taxon>Methanobacteriati</taxon>
        <taxon>Methanobacteriota</taxon>
        <taxon>Stenosarchaea group</taxon>
        <taxon>Halobacteria</taxon>
        <taxon>Halobacteriales</taxon>
        <taxon>Haloferacaceae</taxon>
        <taxon>Halobellus</taxon>
    </lineage>
</organism>
<dbReference type="OrthoDB" id="214116at2157"/>
<keyword evidence="2" id="KW-1185">Reference proteome</keyword>
<reference evidence="1" key="1">
    <citation type="journal article" date="2014" name="Int. J. Syst. Evol. Microbiol.">
        <title>Complete genome sequence of Corynebacterium casei LMG S-19264T (=DSM 44701T), isolated from a smear-ripened cheese.</title>
        <authorList>
            <consortium name="US DOE Joint Genome Institute (JGI-PGF)"/>
            <person name="Walter F."/>
            <person name="Albersmeier A."/>
            <person name="Kalinowski J."/>
            <person name="Ruckert C."/>
        </authorList>
    </citation>
    <scope>NUCLEOTIDE SEQUENCE</scope>
    <source>
        <strain evidence="1">JCM 14359</strain>
    </source>
</reference>
<dbReference type="Pfam" id="PF02423">
    <property type="entry name" value="OCD_Mu_crystall"/>
    <property type="match status" value="1"/>
</dbReference>
<gene>
    <name evidence="1" type="ORF">GCM10008995_11870</name>
</gene>
<reference evidence="1" key="2">
    <citation type="submission" date="2020-09" db="EMBL/GenBank/DDBJ databases">
        <authorList>
            <person name="Sun Q."/>
            <person name="Ohkuma M."/>
        </authorList>
    </citation>
    <scope>NUCLEOTIDE SEQUENCE</scope>
    <source>
        <strain evidence="1">JCM 14359</strain>
    </source>
</reference>
<dbReference type="Gene3D" id="3.40.50.720">
    <property type="entry name" value="NAD(P)-binding Rossmann-like Domain"/>
    <property type="match status" value="1"/>
</dbReference>
<proteinExistence type="predicted"/>
<dbReference type="InterPro" id="IPR036291">
    <property type="entry name" value="NAD(P)-bd_dom_sf"/>
</dbReference>
<dbReference type="PANTHER" id="PTHR13812">
    <property type="entry name" value="KETIMINE REDUCTASE MU-CRYSTALLIN"/>
    <property type="match status" value="1"/>
</dbReference>
<accession>A0A830E9A6</accession>
<protein>
    <recommendedName>
        <fullName evidence="3">Ornithine cyclodeaminase family protein</fullName>
    </recommendedName>
</protein>
<dbReference type="InterPro" id="IPR023401">
    <property type="entry name" value="ODC_N"/>
</dbReference>
<dbReference type="RefSeq" id="WP_188786474.1">
    <property type="nucleotide sequence ID" value="NZ_BMOC01000005.1"/>
</dbReference>
<evidence type="ECO:0008006" key="3">
    <source>
        <dbReference type="Google" id="ProtNLM"/>
    </source>
</evidence>
<dbReference type="SUPFAM" id="SSF51735">
    <property type="entry name" value="NAD(P)-binding Rossmann-fold domains"/>
    <property type="match status" value="1"/>
</dbReference>